<organism evidence="1 2">
    <name type="scientific">Saccharomyces mikatae IFO 1815</name>
    <dbReference type="NCBI Taxonomy" id="226126"/>
    <lineage>
        <taxon>Eukaryota</taxon>
        <taxon>Fungi</taxon>
        <taxon>Dikarya</taxon>
        <taxon>Ascomycota</taxon>
        <taxon>Saccharomycotina</taxon>
        <taxon>Saccharomycetes</taxon>
        <taxon>Saccharomycetales</taxon>
        <taxon>Saccharomycetaceae</taxon>
        <taxon>Saccharomyces</taxon>
    </lineage>
</organism>
<dbReference type="EMBL" id="OX365771">
    <property type="protein sequence ID" value="CAI4036631.1"/>
    <property type="molecule type" value="Genomic_DNA"/>
</dbReference>
<dbReference type="AlphaFoldDB" id="A0AA35NDG4"/>
<protein>
    <recommendedName>
        <fullName evidence="3">Meiotic sister-chromatid recombination protein 6, mitochondrial</fullName>
    </recommendedName>
</protein>
<name>A0AA35NDG4_SACMI</name>
<accession>A0AA35NDG4</accession>
<gene>
    <name evidence="1" type="primary">SMKI15G4820</name>
    <name evidence="1" type="ORF">SMKI_15G4820</name>
</gene>
<sequence>MLFHNVLRTVDYSKVIISRRCITFSSSISQQNNVRLHETDDEHSEIRVKDVSPFERVQNVATDLKNELKAPGSDINEVFNDFKEKMELLKQKLRNPSLMERSHLLANFSSELLQELSYKNKNMTIDPYQVLNTLCQYKLARSQHFTIVLKYLLHNQSAQDVIALWVKYLETISENPAILLQNSSSHAHTQNIAITTIAYLSLPGNTVDIKILYRILQIDDKMGQILPFNIIRRMLNTECTSLEGRDLTMKNFNDLYYQYTVQDIGHFLNQIENAPRWIDLRDLYSQYDKLEGEKNIEIITKFMDKYIDLKKPEQVVSIYNHYNTIFPNSSLLKDRLLNAVAHLRAKSSKEKLDRILAVWNSIIKPGNDIKNTSYASLVNALCDSGNFNHLKAFWEGELPQKYKKDPIVKEAFLLALCQTTPLKYDQIKEELGETVKTMKLFHKVLLLMLDDEKVSEEKFNAFYHKHYPSDGTVFPSLETLSIKMYANYKFKADDIRPEFKLLQSVSINPTEYEKVEKITKAFVSICPTIEPIRQFRKQLGTHLNARNYADFISAEFSKPGGTVDEAKGLFDDFLAYQKTRKRNVDNTPLNALLLGFCDKLYKSKKGEYIPFIEEYYHLAEDLAIRVSNLAVSKILFNLATFSRITPELGDNETRFINQFLQDVSSDEGFRPNPKDIQILKECDGIIVPEKLL</sequence>
<evidence type="ECO:0000313" key="1">
    <source>
        <dbReference type="EMBL" id="CAI4036631.1"/>
    </source>
</evidence>
<evidence type="ECO:0000313" key="2">
    <source>
        <dbReference type="Proteomes" id="UP001161438"/>
    </source>
</evidence>
<keyword evidence="2" id="KW-1185">Reference proteome</keyword>
<reference evidence="1" key="1">
    <citation type="submission" date="2022-10" db="EMBL/GenBank/DDBJ databases">
        <authorList>
            <person name="Byrne P K."/>
        </authorList>
    </citation>
    <scope>NUCLEOTIDE SEQUENCE</scope>
    <source>
        <strain evidence="1">IFO1815</strain>
    </source>
</reference>
<dbReference type="Proteomes" id="UP001161438">
    <property type="component" value="Chromosome 15"/>
</dbReference>
<proteinExistence type="predicted"/>
<evidence type="ECO:0008006" key="3">
    <source>
        <dbReference type="Google" id="ProtNLM"/>
    </source>
</evidence>
<dbReference type="RefSeq" id="XP_056079749.1">
    <property type="nucleotide sequence ID" value="XM_056225985.1"/>
</dbReference>
<dbReference type="GeneID" id="80921538"/>